<dbReference type="SUPFAM" id="SSF57756">
    <property type="entry name" value="Retrovirus zinc finger-like domains"/>
    <property type="match status" value="1"/>
</dbReference>
<reference evidence="5" key="1">
    <citation type="submission" date="2023-10" db="EMBL/GenBank/DDBJ databases">
        <authorList>
            <person name="Chen Y."/>
            <person name="Shah S."/>
            <person name="Dougan E. K."/>
            <person name="Thang M."/>
            <person name="Chan C."/>
        </authorList>
    </citation>
    <scope>NUCLEOTIDE SEQUENCE [LARGE SCALE GENOMIC DNA]</scope>
</reference>
<dbReference type="SMART" id="SM00343">
    <property type="entry name" value="ZnF_C2HC"/>
    <property type="match status" value="1"/>
</dbReference>
<feature type="compositionally biased region" description="Low complexity" evidence="2">
    <location>
        <begin position="62"/>
        <end position="77"/>
    </location>
</feature>
<gene>
    <name evidence="5" type="ORF">PCOR1329_LOCUS38988</name>
</gene>
<dbReference type="PROSITE" id="PS50103">
    <property type="entry name" value="ZF_C3H1"/>
    <property type="match status" value="1"/>
</dbReference>
<feature type="compositionally biased region" description="Gly residues" evidence="2">
    <location>
        <begin position="194"/>
        <end position="205"/>
    </location>
</feature>
<keyword evidence="1" id="KW-0862">Zinc</keyword>
<dbReference type="Gene3D" id="4.10.60.10">
    <property type="entry name" value="Zinc finger, CCHC-type"/>
    <property type="match status" value="1"/>
</dbReference>
<evidence type="ECO:0000259" key="4">
    <source>
        <dbReference type="PROSITE" id="PS50158"/>
    </source>
</evidence>
<dbReference type="SMART" id="SM00356">
    <property type="entry name" value="ZnF_C3H1"/>
    <property type="match status" value="1"/>
</dbReference>
<dbReference type="InterPro" id="IPR036875">
    <property type="entry name" value="Znf_CCHC_sf"/>
</dbReference>
<dbReference type="Pfam" id="PF00098">
    <property type="entry name" value="zf-CCHC"/>
    <property type="match status" value="1"/>
</dbReference>
<proteinExistence type="predicted"/>
<evidence type="ECO:0000313" key="6">
    <source>
        <dbReference type="Proteomes" id="UP001189429"/>
    </source>
</evidence>
<feature type="compositionally biased region" description="Basic and acidic residues" evidence="2">
    <location>
        <begin position="206"/>
        <end position="260"/>
    </location>
</feature>
<feature type="region of interest" description="Disordered" evidence="2">
    <location>
        <begin position="62"/>
        <end position="83"/>
    </location>
</feature>
<evidence type="ECO:0000313" key="5">
    <source>
        <dbReference type="EMBL" id="CAK0845088.1"/>
    </source>
</evidence>
<feature type="domain" description="C3H1-type" evidence="3">
    <location>
        <begin position="167"/>
        <end position="194"/>
    </location>
</feature>
<feature type="domain" description="CCHC-type" evidence="4">
    <location>
        <begin position="148"/>
        <end position="163"/>
    </location>
</feature>
<accession>A0ABN9THM8</accession>
<evidence type="ECO:0008006" key="7">
    <source>
        <dbReference type="Google" id="ProtNLM"/>
    </source>
</evidence>
<dbReference type="Proteomes" id="UP001189429">
    <property type="component" value="Unassembled WGS sequence"/>
</dbReference>
<evidence type="ECO:0000259" key="3">
    <source>
        <dbReference type="PROSITE" id="PS50103"/>
    </source>
</evidence>
<dbReference type="Pfam" id="PF00642">
    <property type="entry name" value="zf-CCCH"/>
    <property type="match status" value="1"/>
</dbReference>
<protein>
    <recommendedName>
        <fullName evidence="7">Cleavage and polyadenylation specificity factor subunit 4</fullName>
    </recommendedName>
</protein>
<feature type="region of interest" description="Disordered" evidence="2">
    <location>
        <begin position="187"/>
        <end position="282"/>
    </location>
</feature>
<dbReference type="InterPro" id="IPR000571">
    <property type="entry name" value="Znf_CCCH"/>
</dbReference>
<keyword evidence="6" id="KW-1185">Reference proteome</keyword>
<dbReference type="InterPro" id="IPR001878">
    <property type="entry name" value="Znf_CCHC"/>
</dbReference>
<sequence length="282" mass="30106">MTASSLDPKPGPRDIHQGIQLFWDVVLARRASDSMIPAKQYWGHQAYGLPAASMPAAIRSISSASSGSERSSMAAPSQRCSTQRVPLTGDVAEGSQLLLRSAATPGQRTHQGEVGHSTNAASACHTGEGPALAGELRGILLARRSRDCFACGEPGHIAMDCPNRGKPGFVELCGDFKRGTCTRGSACRFSHGDAAGGGDRGGGSRGGDRYDDRGGGRGGDRYDDRGGGDRYDDRGRGGGDRDRRGGRDDYDDRGRDRDRGGGGGRRRRDDESRSRSRDRRRR</sequence>
<dbReference type="EMBL" id="CAUYUJ010014715">
    <property type="protein sequence ID" value="CAK0845088.1"/>
    <property type="molecule type" value="Genomic_DNA"/>
</dbReference>
<keyword evidence="1" id="KW-0863">Zinc-finger</keyword>
<dbReference type="Gene3D" id="3.30.1370.210">
    <property type="match status" value="1"/>
</dbReference>
<name>A0ABN9THM8_9DINO</name>
<evidence type="ECO:0000256" key="2">
    <source>
        <dbReference type="SAM" id="MobiDB-lite"/>
    </source>
</evidence>
<feature type="zinc finger region" description="C3H1-type" evidence="1">
    <location>
        <begin position="167"/>
        <end position="194"/>
    </location>
</feature>
<dbReference type="PROSITE" id="PS50158">
    <property type="entry name" value="ZF_CCHC"/>
    <property type="match status" value="1"/>
</dbReference>
<organism evidence="5 6">
    <name type="scientific">Prorocentrum cordatum</name>
    <dbReference type="NCBI Taxonomy" id="2364126"/>
    <lineage>
        <taxon>Eukaryota</taxon>
        <taxon>Sar</taxon>
        <taxon>Alveolata</taxon>
        <taxon>Dinophyceae</taxon>
        <taxon>Prorocentrales</taxon>
        <taxon>Prorocentraceae</taxon>
        <taxon>Prorocentrum</taxon>
    </lineage>
</organism>
<keyword evidence="1" id="KW-0479">Metal-binding</keyword>
<evidence type="ECO:0000256" key="1">
    <source>
        <dbReference type="PROSITE-ProRule" id="PRU00723"/>
    </source>
</evidence>
<comment type="caution">
    <text evidence="5">The sequence shown here is derived from an EMBL/GenBank/DDBJ whole genome shotgun (WGS) entry which is preliminary data.</text>
</comment>